<feature type="transmembrane region" description="Helical" evidence="7">
    <location>
        <begin position="282"/>
        <end position="305"/>
    </location>
</feature>
<feature type="transmembrane region" description="Helical" evidence="7">
    <location>
        <begin position="6"/>
        <end position="24"/>
    </location>
</feature>
<keyword evidence="11" id="KW-1185">Reference proteome</keyword>
<dbReference type="PANTHER" id="PTHR33932:SF4">
    <property type="entry name" value="NA(+)_H(+) ANTIPORTER SUBUNIT B"/>
    <property type="match status" value="1"/>
</dbReference>
<evidence type="ECO:0000313" key="11">
    <source>
        <dbReference type="Proteomes" id="UP000626026"/>
    </source>
</evidence>
<feature type="transmembrane region" description="Helical" evidence="7">
    <location>
        <begin position="216"/>
        <end position="236"/>
    </location>
</feature>
<evidence type="ECO:0000256" key="3">
    <source>
        <dbReference type="ARBA" id="ARBA00022475"/>
    </source>
</evidence>
<organism evidence="10 11">
    <name type="scientific">Teichococcus aerophilus</name>
    <dbReference type="NCBI Taxonomy" id="1224513"/>
    <lineage>
        <taxon>Bacteria</taxon>
        <taxon>Pseudomonadati</taxon>
        <taxon>Pseudomonadota</taxon>
        <taxon>Alphaproteobacteria</taxon>
        <taxon>Acetobacterales</taxon>
        <taxon>Roseomonadaceae</taxon>
        <taxon>Roseomonas</taxon>
    </lineage>
</organism>
<feature type="transmembrane region" description="Helical" evidence="7">
    <location>
        <begin position="187"/>
        <end position="210"/>
    </location>
</feature>
<keyword evidence="4 7" id="KW-0812">Transmembrane</keyword>
<feature type="transmembrane region" description="Helical" evidence="7">
    <location>
        <begin position="31"/>
        <end position="49"/>
    </location>
</feature>
<protein>
    <submittedName>
        <fullName evidence="10">DUF4040 domain-containing protein</fullName>
    </submittedName>
</protein>
<dbReference type="InterPro" id="IPR025383">
    <property type="entry name" value="MrpA_C/MbhD"/>
</dbReference>
<dbReference type="InterPro" id="IPR007182">
    <property type="entry name" value="MnhB"/>
</dbReference>
<keyword evidence="6 7" id="KW-0472">Membrane</keyword>
<evidence type="ECO:0000313" key="10">
    <source>
        <dbReference type="EMBL" id="MBC9206074.1"/>
    </source>
</evidence>
<reference evidence="10 11" key="1">
    <citation type="journal article" date="2013" name="Int. J. Syst. Evol. Microbiol.">
        <title>Roseomonas aerophila sp. nov., isolated from air.</title>
        <authorList>
            <person name="Kim S.J."/>
            <person name="Weon H.Y."/>
            <person name="Ahn J.H."/>
            <person name="Hong S.B."/>
            <person name="Seok S.J."/>
            <person name="Whang K.S."/>
            <person name="Kwon S.W."/>
        </authorList>
    </citation>
    <scope>NUCLEOTIDE SEQUENCE [LARGE SCALE GENOMIC DNA]</scope>
    <source>
        <strain evidence="10 11">NBRC 108923</strain>
    </source>
</reference>
<comment type="similarity">
    <text evidence="2">Belongs to the CPA3 antiporters (TC 2.A.63) subunit B family.</text>
</comment>
<dbReference type="Pfam" id="PF04039">
    <property type="entry name" value="MnhB"/>
    <property type="match status" value="1"/>
</dbReference>
<evidence type="ECO:0000256" key="6">
    <source>
        <dbReference type="ARBA" id="ARBA00023136"/>
    </source>
</evidence>
<dbReference type="Proteomes" id="UP000626026">
    <property type="component" value="Unassembled WGS sequence"/>
</dbReference>
<comment type="caution">
    <text evidence="10">The sequence shown here is derived from an EMBL/GenBank/DDBJ whole genome shotgun (WGS) entry which is preliminary data.</text>
</comment>
<feature type="transmembrane region" description="Helical" evidence="7">
    <location>
        <begin position="89"/>
        <end position="112"/>
    </location>
</feature>
<dbReference type="EMBL" id="JACTVA010000005">
    <property type="protein sequence ID" value="MBC9206074.1"/>
    <property type="molecule type" value="Genomic_DNA"/>
</dbReference>
<feature type="domain" description="MrpA C-terminal/MbhD" evidence="9">
    <location>
        <begin position="15"/>
        <end position="78"/>
    </location>
</feature>
<sequence>MSGAWLLDGVLLLAVPAIALASLLSRRILPALAAFVAYGLLLALVWMRLGAPDVALTEAAVGGGVTGVLLIGAAARLRMPEAEAPPGWPLRLLTALLSLGITAGLAVAVLALPEPAPSLAPQAAAQLAATQLGNPVAGVLLAFRAIDTLLEAVVLVIAVIGIWGMAPDGAWGGRPGPEQLRLAEGPVVLLAMLLPPIGIVFGIYLAWVGADAPGGAFQGGSILAAMWILAWLAGLVRPPRIDSLALRLLVVAGPALFMLVGLAGFVVADGFMAYPAAWTKPVILLVEAALTLSIAVALCLLVAGWPMRRARA</sequence>
<feature type="transmembrane region" description="Helical" evidence="7">
    <location>
        <begin position="55"/>
        <end position="77"/>
    </location>
</feature>
<keyword evidence="5 7" id="KW-1133">Transmembrane helix</keyword>
<comment type="subcellular location">
    <subcellularLocation>
        <location evidence="1">Cell membrane</location>
        <topology evidence="1">Multi-pass membrane protein</topology>
    </subcellularLocation>
</comment>
<feature type="domain" description="Na+/H+ antiporter MnhB subunit-related protein" evidence="8">
    <location>
        <begin position="190"/>
        <end position="303"/>
    </location>
</feature>
<accession>A0ABR7RHN9</accession>
<feature type="transmembrane region" description="Helical" evidence="7">
    <location>
        <begin position="141"/>
        <end position="166"/>
    </location>
</feature>
<evidence type="ECO:0000259" key="8">
    <source>
        <dbReference type="Pfam" id="PF04039"/>
    </source>
</evidence>
<proteinExistence type="inferred from homology"/>
<evidence type="ECO:0000256" key="7">
    <source>
        <dbReference type="SAM" id="Phobius"/>
    </source>
</evidence>
<evidence type="ECO:0000259" key="9">
    <source>
        <dbReference type="Pfam" id="PF13244"/>
    </source>
</evidence>
<name>A0ABR7RHN9_9PROT</name>
<dbReference type="Pfam" id="PF13244">
    <property type="entry name" value="MbhD"/>
    <property type="match status" value="1"/>
</dbReference>
<evidence type="ECO:0000256" key="1">
    <source>
        <dbReference type="ARBA" id="ARBA00004651"/>
    </source>
</evidence>
<feature type="transmembrane region" description="Helical" evidence="7">
    <location>
        <begin position="248"/>
        <end position="276"/>
    </location>
</feature>
<evidence type="ECO:0000256" key="2">
    <source>
        <dbReference type="ARBA" id="ARBA00009425"/>
    </source>
</evidence>
<dbReference type="RefSeq" id="WP_187783257.1">
    <property type="nucleotide sequence ID" value="NZ_JACTVA010000005.1"/>
</dbReference>
<evidence type="ECO:0000256" key="5">
    <source>
        <dbReference type="ARBA" id="ARBA00022989"/>
    </source>
</evidence>
<keyword evidence="3" id="KW-1003">Cell membrane</keyword>
<evidence type="ECO:0000256" key="4">
    <source>
        <dbReference type="ARBA" id="ARBA00022692"/>
    </source>
</evidence>
<gene>
    <name evidence="10" type="ORF">IBL26_04445</name>
</gene>
<dbReference type="InterPro" id="IPR050622">
    <property type="entry name" value="CPA3_antiporter_subunitB"/>
</dbReference>
<dbReference type="PANTHER" id="PTHR33932">
    <property type="entry name" value="NA(+)/H(+) ANTIPORTER SUBUNIT B"/>
    <property type="match status" value="1"/>
</dbReference>